<organism evidence="2">
    <name type="scientific">marine sediment metagenome</name>
    <dbReference type="NCBI Taxonomy" id="412755"/>
    <lineage>
        <taxon>unclassified sequences</taxon>
        <taxon>metagenomes</taxon>
        <taxon>ecological metagenomes</taxon>
    </lineage>
</organism>
<evidence type="ECO:0000313" key="2">
    <source>
        <dbReference type="EMBL" id="KKM04864.1"/>
    </source>
</evidence>
<evidence type="ECO:0000256" key="1">
    <source>
        <dbReference type="ARBA" id="ARBA00022729"/>
    </source>
</evidence>
<keyword evidence="1" id="KW-0732">Signal</keyword>
<protein>
    <submittedName>
        <fullName evidence="2">Uncharacterized protein</fullName>
    </submittedName>
</protein>
<proteinExistence type="predicted"/>
<dbReference type="EMBL" id="LAZR01016356">
    <property type="protein sequence ID" value="KKM04864.1"/>
    <property type="molecule type" value="Genomic_DNA"/>
</dbReference>
<dbReference type="InterPro" id="IPR012640">
    <property type="entry name" value="Membr_lipoprot_lipid_attach_CS"/>
</dbReference>
<dbReference type="AlphaFoldDB" id="A0A0F9H1G5"/>
<feature type="non-terminal residue" evidence="2">
    <location>
        <position position="24"/>
    </location>
</feature>
<name>A0A0F9H1G5_9ZZZZ</name>
<comment type="caution">
    <text evidence="2">The sequence shown here is derived from an EMBL/GenBank/DDBJ whole genome shotgun (WGS) entry which is preliminary data.</text>
</comment>
<accession>A0A0F9H1G5</accession>
<reference evidence="2" key="1">
    <citation type="journal article" date="2015" name="Nature">
        <title>Complex archaea that bridge the gap between prokaryotes and eukaryotes.</title>
        <authorList>
            <person name="Spang A."/>
            <person name="Saw J.H."/>
            <person name="Jorgensen S.L."/>
            <person name="Zaremba-Niedzwiedzka K."/>
            <person name="Martijn J."/>
            <person name="Lind A.E."/>
            <person name="van Eijk R."/>
            <person name="Schleper C."/>
            <person name="Guy L."/>
            <person name="Ettema T.J."/>
        </authorList>
    </citation>
    <scope>NUCLEOTIDE SEQUENCE</scope>
</reference>
<dbReference type="Pfam" id="PF08139">
    <property type="entry name" value="LPAM_1"/>
    <property type="match status" value="1"/>
</dbReference>
<gene>
    <name evidence="2" type="ORF">LCGC14_1759900</name>
</gene>
<sequence length="24" mass="2413">MRRMILGAVALAVLAATSIGSVVL</sequence>